<accession>A0A9Q4T5U1</accession>
<evidence type="ECO:0000313" key="10">
    <source>
        <dbReference type="EMBL" id="NCH88909.1"/>
    </source>
</evidence>
<dbReference type="PANTHER" id="PTHR47810:SF1">
    <property type="entry name" value="DNA LIGASE B"/>
    <property type="match status" value="1"/>
</dbReference>
<dbReference type="PANTHER" id="PTHR47810">
    <property type="entry name" value="DNA LIGASE"/>
    <property type="match status" value="1"/>
</dbReference>
<evidence type="ECO:0000259" key="9">
    <source>
        <dbReference type="SMART" id="SM00532"/>
    </source>
</evidence>
<evidence type="ECO:0000256" key="4">
    <source>
        <dbReference type="ARBA" id="ARBA00023027"/>
    </source>
</evidence>
<dbReference type="NCBIfam" id="NF005987">
    <property type="entry name" value="PRK08097.1"/>
    <property type="match status" value="1"/>
</dbReference>
<organism evidence="10 11">
    <name type="scientific">Cronobacter dublinensis</name>
    <dbReference type="NCBI Taxonomy" id="413497"/>
    <lineage>
        <taxon>Bacteria</taxon>
        <taxon>Pseudomonadati</taxon>
        <taxon>Pseudomonadota</taxon>
        <taxon>Gammaproteobacteria</taxon>
        <taxon>Enterobacterales</taxon>
        <taxon>Enterobacteriaceae</taxon>
        <taxon>Cronobacter</taxon>
    </lineage>
</organism>
<feature type="domain" description="NAD-dependent DNA ligase N-terminal" evidence="9">
    <location>
        <begin position="28"/>
        <end position="425"/>
    </location>
</feature>
<evidence type="ECO:0000256" key="8">
    <source>
        <dbReference type="SAM" id="SignalP"/>
    </source>
</evidence>
<dbReference type="SMART" id="SM00532">
    <property type="entry name" value="LIGANc"/>
    <property type="match status" value="1"/>
</dbReference>
<dbReference type="InterPro" id="IPR033136">
    <property type="entry name" value="DNA_ligase_CS"/>
</dbReference>
<comment type="caution">
    <text evidence="10">The sequence shown here is derived from an EMBL/GenBank/DDBJ whole genome shotgun (WGS) entry which is preliminary data.</text>
</comment>
<gene>
    <name evidence="7 10" type="primary">ligB</name>
    <name evidence="10" type="ORF">EHJ13_15935</name>
</gene>
<evidence type="ECO:0000256" key="1">
    <source>
        <dbReference type="ARBA" id="ARBA00022598"/>
    </source>
</evidence>
<comment type="catalytic activity">
    <reaction evidence="6 7">
        <text>NAD(+) + (deoxyribonucleotide)n-3'-hydroxyl + 5'-phospho-(deoxyribonucleotide)m = (deoxyribonucleotide)n+m + AMP + beta-nicotinamide D-nucleotide.</text>
        <dbReference type="EC" id="6.5.1.2"/>
    </reaction>
</comment>
<keyword evidence="8" id="KW-0732">Signal</keyword>
<keyword evidence="1 7" id="KW-0436">Ligase</keyword>
<keyword evidence="4 7" id="KW-0520">NAD</keyword>
<dbReference type="Proteomes" id="UP000778262">
    <property type="component" value="Unassembled WGS sequence"/>
</dbReference>
<keyword evidence="2 7" id="KW-0235">DNA replication</keyword>
<dbReference type="PROSITE" id="PS01055">
    <property type="entry name" value="DNA_LIGASE_N1"/>
    <property type="match status" value="1"/>
</dbReference>
<dbReference type="Pfam" id="PF01653">
    <property type="entry name" value="DNA_ligase_aden"/>
    <property type="match status" value="1"/>
</dbReference>
<dbReference type="HAMAP" id="MF_01587">
    <property type="entry name" value="DNA_ligase_B"/>
    <property type="match status" value="1"/>
</dbReference>
<comment type="similarity">
    <text evidence="7">Belongs to the NAD-dependent DNA ligase family. LigB subfamily.</text>
</comment>
<dbReference type="InterPro" id="IPR010994">
    <property type="entry name" value="RuvA_2-like"/>
</dbReference>
<evidence type="ECO:0000256" key="5">
    <source>
        <dbReference type="ARBA" id="ARBA00023204"/>
    </source>
</evidence>
<dbReference type="Gene3D" id="3.30.470.30">
    <property type="entry name" value="DNA ligase/mRNA capping enzyme"/>
    <property type="match status" value="1"/>
</dbReference>
<dbReference type="GO" id="GO:0003911">
    <property type="term" value="F:DNA ligase (NAD+) activity"/>
    <property type="evidence" value="ECO:0007669"/>
    <property type="project" value="UniProtKB-UniRule"/>
</dbReference>
<dbReference type="InterPro" id="IPR020923">
    <property type="entry name" value="DNA_ligase_B"/>
</dbReference>
<dbReference type="Gene3D" id="1.10.287.610">
    <property type="entry name" value="Helix hairpin bin"/>
    <property type="match status" value="1"/>
</dbReference>
<evidence type="ECO:0000256" key="3">
    <source>
        <dbReference type="ARBA" id="ARBA00022763"/>
    </source>
</evidence>
<dbReference type="InterPro" id="IPR012340">
    <property type="entry name" value="NA-bd_OB-fold"/>
</dbReference>
<feature type="active site" description="N6-AMP-lysine intermediate" evidence="7">
    <location>
        <position position="124"/>
    </location>
</feature>
<dbReference type="InterPro" id="IPR004150">
    <property type="entry name" value="NAD_DNA_ligase_OB"/>
</dbReference>
<dbReference type="Gene3D" id="2.40.50.140">
    <property type="entry name" value="Nucleic acid-binding proteins"/>
    <property type="match status" value="1"/>
</dbReference>
<dbReference type="InterPro" id="IPR018239">
    <property type="entry name" value="DNA_ligase_AS"/>
</dbReference>
<dbReference type="EMBL" id="RPBY01000006">
    <property type="protein sequence ID" value="NCH88909.1"/>
    <property type="molecule type" value="Genomic_DNA"/>
</dbReference>
<comment type="function">
    <text evidence="7">Catalyzes the formation of phosphodiester linkages between 5'-phosphoryl and 3'-hydroxyl groups in double-stranded DNA using NAD as a coenzyme and as the energy source for the reaction.</text>
</comment>
<dbReference type="InterPro" id="IPR013840">
    <property type="entry name" value="DNAligase_N"/>
</dbReference>
<protein>
    <recommendedName>
        <fullName evidence="7">DNA ligase B</fullName>
        <ecNumber evidence="7">6.5.1.2</ecNumber>
    </recommendedName>
    <alternativeName>
        <fullName evidence="7">Polydeoxyribonucleotide synthase [NAD(+)] B</fullName>
    </alternativeName>
</protein>
<dbReference type="SUPFAM" id="SSF56091">
    <property type="entry name" value="DNA ligase/mRNA capping enzyme, catalytic domain"/>
    <property type="match status" value="1"/>
</dbReference>
<evidence type="ECO:0000313" key="11">
    <source>
        <dbReference type="Proteomes" id="UP000778262"/>
    </source>
</evidence>
<reference evidence="10" key="1">
    <citation type="submission" date="2018-11" db="EMBL/GenBank/DDBJ databases">
        <title>Genomics analysis of Putative Virulence Factors on Adhesion and Cytotoxicity for Cronobacter spp.</title>
        <authorList>
            <person name="Cui J."/>
        </authorList>
    </citation>
    <scope>NUCLEOTIDE SEQUENCE</scope>
    <source>
        <strain evidence="10">SD69</strain>
    </source>
</reference>
<dbReference type="RefSeq" id="WP_161591190.1">
    <property type="nucleotide sequence ID" value="NZ_RPBY01000006.1"/>
</dbReference>
<dbReference type="Pfam" id="PF03120">
    <property type="entry name" value="OB_DNA_ligase"/>
    <property type="match status" value="1"/>
</dbReference>
<dbReference type="GO" id="GO:0006281">
    <property type="term" value="P:DNA repair"/>
    <property type="evidence" value="ECO:0007669"/>
    <property type="project" value="UniProtKB-KW"/>
</dbReference>
<feature type="signal peptide" evidence="8">
    <location>
        <begin position="1"/>
        <end position="19"/>
    </location>
</feature>
<dbReference type="GO" id="GO:0006260">
    <property type="term" value="P:DNA replication"/>
    <property type="evidence" value="ECO:0007669"/>
    <property type="project" value="UniProtKB-KW"/>
</dbReference>
<keyword evidence="5 7" id="KW-0234">DNA repair</keyword>
<evidence type="ECO:0000256" key="6">
    <source>
        <dbReference type="ARBA" id="ARBA00034005"/>
    </source>
</evidence>
<evidence type="ECO:0000256" key="7">
    <source>
        <dbReference type="HAMAP-Rule" id="MF_01587"/>
    </source>
</evidence>
<dbReference type="InterPro" id="IPR013839">
    <property type="entry name" value="DNAligase_adenylation"/>
</dbReference>
<feature type="chain" id="PRO_5040258025" description="DNA ligase B" evidence="8">
    <location>
        <begin position="20"/>
        <end position="566"/>
    </location>
</feature>
<dbReference type="SUPFAM" id="SSF50249">
    <property type="entry name" value="Nucleic acid-binding proteins"/>
    <property type="match status" value="1"/>
</dbReference>
<keyword evidence="3 7" id="KW-0227">DNA damage</keyword>
<dbReference type="AlphaFoldDB" id="A0A9Q4T5U1"/>
<dbReference type="SUPFAM" id="SSF47781">
    <property type="entry name" value="RuvA domain 2-like"/>
    <property type="match status" value="1"/>
</dbReference>
<proteinExistence type="inferred from homology"/>
<name>A0A9Q4T5U1_9ENTR</name>
<sequence length="566" mass="63107">MRIIIILFWASLACGSARAVCPDWTPVQAQKEVGALQNQLTRWDEAYWLQGENKVSDAVYDGMRQRLKEWQSCFTLPTVNDAPAPVAAGRTPHPVAHTGVQKLRDAASLSQWMRGKTDLWVQPKVDGVAVSLVYRKGELQQVISRGDGLQGEDWTARARHIPAIPQQVDGELADSVLQGELFLRREGHRQQHDGGVNARARVAGAMMRNAASSVLNDLDLFIWAWPDGPQDMKVRLAMLAQGGFPLTQAWSQPVNTTADVARWREQWFSDALPFVTDGVVIRASREPPGKSWRPGEGFWVAAWKYPPVNQVTEVKALRFAIGRTGKISVVAQLEPVLLDDKQVAKVSVGSLARWEKLDLAEGDQVQVSLAGQGIPRLDAVIWRPIQRNKPEPPAARFDALSCLYVSAACEAQFISRLVWLSGEPVLGMAGAGEATWRQLLRSQHFEHLFSWLSLSADALNATPGFSARRAAQLWHQFNLTRRQPFQRWVKALGIPLPARAWQALTDDTWHQLQARNELSWQTLPGVGAERARQLVSYIHHPDVVALAQWLARQKIAGFEPPRGTNE</sequence>
<dbReference type="PROSITE" id="PS01056">
    <property type="entry name" value="DNA_LIGASE_N2"/>
    <property type="match status" value="1"/>
</dbReference>
<dbReference type="EC" id="6.5.1.2" evidence="7"/>
<dbReference type="InterPro" id="IPR050326">
    <property type="entry name" value="NAD_dep_DNA_ligaseB"/>
</dbReference>
<evidence type="ECO:0000256" key="2">
    <source>
        <dbReference type="ARBA" id="ARBA00022705"/>
    </source>
</evidence>